<protein>
    <submittedName>
        <fullName evidence="1">Uncharacterized protein</fullName>
    </submittedName>
</protein>
<name>A0ABN2WW73_9ACTN</name>
<organism evidence="1 2">
    <name type="scientific">Nocardioides furvisabuli</name>
    <dbReference type="NCBI Taxonomy" id="375542"/>
    <lineage>
        <taxon>Bacteria</taxon>
        <taxon>Bacillati</taxon>
        <taxon>Actinomycetota</taxon>
        <taxon>Actinomycetes</taxon>
        <taxon>Propionibacteriales</taxon>
        <taxon>Nocardioidaceae</taxon>
        <taxon>Nocardioides</taxon>
    </lineage>
</organism>
<accession>A0ABN2WW73</accession>
<sequence>MVTCPTSVCSPSSTRPWRAVINDASYVALDAHLLELMATVKPTGKPHTRRVPGAVVAWRRSGPRVVSVSRREAVARLDELIGPKA</sequence>
<dbReference type="EMBL" id="BAAAMQ010000008">
    <property type="protein sequence ID" value="GAA2099480.1"/>
    <property type="molecule type" value="Genomic_DNA"/>
</dbReference>
<keyword evidence="2" id="KW-1185">Reference proteome</keyword>
<comment type="caution">
    <text evidence="1">The sequence shown here is derived from an EMBL/GenBank/DDBJ whole genome shotgun (WGS) entry which is preliminary data.</text>
</comment>
<evidence type="ECO:0000313" key="2">
    <source>
        <dbReference type="Proteomes" id="UP001501161"/>
    </source>
</evidence>
<reference evidence="1 2" key="1">
    <citation type="journal article" date="2019" name="Int. J. Syst. Evol. Microbiol.">
        <title>The Global Catalogue of Microorganisms (GCM) 10K type strain sequencing project: providing services to taxonomists for standard genome sequencing and annotation.</title>
        <authorList>
            <consortium name="The Broad Institute Genomics Platform"/>
            <consortium name="The Broad Institute Genome Sequencing Center for Infectious Disease"/>
            <person name="Wu L."/>
            <person name="Ma J."/>
        </authorList>
    </citation>
    <scope>NUCLEOTIDE SEQUENCE [LARGE SCALE GENOMIC DNA]</scope>
    <source>
        <strain evidence="1 2">JCM 13813</strain>
    </source>
</reference>
<evidence type="ECO:0000313" key="1">
    <source>
        <dbReference type="EMBL" id="GAA2099480.1"/>
    </source>
</evidence>
<gene>
    <name evidence="1" type="ORF">GCM10009726_09040</name>
</gene>
<proteinExistence type="predicted"/>
<dbReference type="Proteomes" id="UP001501161">
    <property type="component" value="Unassembled WGS sequence"/>
</dbReference>